<accession>A0ABR8N6S4</accession>
<proteinExistence type="predicted"/>
<comment type="caution">
    <text evidence="2">The sequence shown here is derived from an EMBL/GenBank/DDBJ whole genome shotgun (WGS) entry which is preliminary data.</text>
</comment>
<dbReference type="SUPFAM" id="SSF141371">
    <property type="entry name" value="PilZ domain-like"/>
    <property type="match status" value="1"/>
</dbReference>
<dbReference type="RefSeq" id="WP_191206869.1">
    <property type="nucleotide sequence ID" value="NZ_JACXZA010000010.1"/>
</dbReference>
<dbReference type="InterPro" id="IPR009875">
    <property type="entry name" value="PilZ_domain"/>
</dbReference>
<evidence type="ECO:0000313" key="3">
    <source>
        <dbReference type="Proteomes" id="UP000609346"/>
    </source>
</evidence>
<dbReference type="Gene3D" id="2.40.10.220">
    <property type="entry name" value="predicted glycosyltransferase like domains"/>
    <property type="match status" value="1"/>
</dbReference>
<gene>
    <name evidence="2" type="ORF">H8B09_27785</name>
</gene>
<sequence>MSIRSGQELRKKDKEMIAPKALVHSRTIVEKQDYVTTGISTYVEGELLGIDLNEYKRFELGDSVQLTIYSPVGIHRLQSTIIGKDEGSIAVIFPPRAFQFVEKRESPRVEVTAVGKLRIPDEESPRTERKLEQLIAPSNAGLMSDELLAELDELLHAAGVEHDDWEGTPIRVCNVSNSGIGFLVEQPTVPLMTGESVEAELRIEGQRVIRCMLSIVRSENTSEGRYYGARFEEMAELEKRALRAYILREQVGVFYKNRRKQLSRNKANRSDN</sequence>
<dbReference type="EMBL" id="JACXZA010000010">
    <property type="protein sequence ID" value="MBD3922559.1"/>
    <property type="molecule type" value="Genomic_DNA"/>
</dbReference>
<name>A0ABR8N6S4_9BACL</name>
<protein>
    <submittedName>
        <fullName evidence="2">PilZ domain-containing protein</fullName>
    </submittedName>
</protein>
<dbReference type="Pfam" id="PF07238">
    <property type="entry name" value="PilZ"/>
    <property type="match status" value="1"/>
</dbReference>
<feature type="domain" description="PilZ" evidence="1">
    <location>
        <begin position="167"/>
        <end position="247"/>
    </location>
</feature>
<reference evidence="2 3" key="1">
    <citation type="submission" date="2020-09" db="EMBL/GenBank/DDBJ databases">
        <title>Paenibacillus sp. strain PR3 16S rRNA gene Genome sequencing and assembly.</title>
        <authorList>
            <person name="Kim J."/>
        </authorList>
    </citation>
    <scope>NUCLEOTIDE SEQUENCE [LARGE SCALE GENOMIC DNA]</scope>
    <source>
        <strain evidence="2 3">PR3</strain>
    </source>
</reference>
<keyword evidence="3" id="KW-1185">Reference proteome</keyword>
<dbReference type="Proteomes" id="UP000609346">
    <property type="component" value="Unassembled WGS sequence"/>
</dbReference>
<evidence type="ECO:0000313" key="2">
    <source>
        <dbReference type="EMBL" id="MBD3922559.1"/>
    </source>
</evidence>
<organism evidence="2 3">
    <name type="scientific">Paenibacillus terricola</name>
    <dbReference type="NCBI Taxonomy" id="2763503"/>
    <lineage>
        <taxon>Bacteria</taxon>
        <taxon>Bacillati</taxon>
        <taxon>Bacillota</taxon>
        <taxon>Bacilli</taxon>
        <taxon>Bacillales</taxon>
        <taxon>Paenibacillaceae</taxon>
        <taxon>Paenibacillus</taxon>
    </lineage>
</organism>
<evidence type="ECO:0000259" key="1">
    <source>
        <dbReference type="Pfam" id="PF07238"/>
    </source>
</evidence>